<evidence type="ECO:0000256" key="9">
    <source>
        <dbReference type="SAM" id="MobiDB-lite"/>
    </source>
</evidence>
<feature type="domain" description="SRCR" evidence="10">
    <location>
        <begin position="659"/>
        <end position="802"/>
    </location>
</feature>
<dbReference type="GO" id="GO:0016020">
    <property type="term" value="C:membrane"/>
    <property type="evidence" value="ECO:0007669"/>
    <property type="project" value="UniProtKB-SubCell"/>
</dbReference>
<evidence type="ECO:0000313" key="11">
    <source>
        <dbReference type="EMBL" id="KAG2444970.1"/>
    </source>
</evidence>
<evidence type="ECO:0000256" key="3">
    <source>
        <dbReference type="ARBA" id="ARBA00022729"/>
    </source>
</evidence>
<dbReference type="PROSITE" id="PS00134">
    <property type="entry name" value="TRYPSIN_HIS"/>
    <property type="match status" value="1"/>
</dbReference>
<proteinExistence type="predicted"/>
<feature type="domain" description="SRCR" evidence="10">
    <location>
        <begin position="834"/>
        <end position="959"/>
    </location>
</feature>
<comment type="caution">
    <text evidence="11">The sequence shown here is derived from an EMBL/GenBank/DDBJ whole genome shotgun (WGS) entry which is preliminary data.</text>
</comment>
<feature type="compositionally biased region" description="Acidic residues" evidence="9">
    <location>
        <begin position="152"/>
        <end position="166"/>
    </location>
</feature>
<dbReference type="PANTHER" id="PTHR19331">
    <property type="entry name" value="SCAVENGER RECEPTOR DOMAIN-CONTAINING"/>
    <property type="match status" value="1"/>
</dbReference>
<dbReference type="SMART" id="SM00202">
    <property type="entry name" value="SR"/>
    <property type="match status" value="5"/>
</dbReference>
<feature type="domain" description="SRCR" evidence="10">
    <location>
        <begin position="532"/>
        <end position="636"/>
    </location>
</feature>
<evidence type="ECO:0000256" key="2">
    <source>
        <dbReference type="ARBA" id="ARBA00022692"/>
    </source>
</evidence>
<reference evidence="11" key="1">
    <citation type="journal article" date="2020" name="bioRxiv">
        <title>Comparative genomics of Chlamydomonas.</title>
        <authorList>
            <person name="Craig R.J."/>
            <person name="Hasan A.R."/>
            <person name="Ness R.W."/>
            <person name="Keightley P.D."/>
        </authorList>
    </citation>
    <scope>NUCLEOTIDE SEQUENCE</scope>
    <source>
        <strain evidence="11">SAG 7.73</strain>
    </source>
</reference>
<dbReference type="FunFam" id="3.10.250.10:FF:000016">
    <property type="entry name" value="Scavenger receptor cysteine-rich protein type 12"/>
    <property type="match status" value="1"/>
</dbReference>
<keyword evidence="6" id="KW-0472">Membrane</keyword>
<dbReference type="Pfam" id="PF00089">
    <property type="entry name" value="Trypsin"/>
    <property type="match status" value="1"/>
</dbReference>
<sequence length="1318" mass="141255">MPPEPPAQPASQPADAVVEQGSIVDTEAITRYWTEGYIYLGLAADLGVTGVPENSDPAAERRRRAVQELDNSELLFRSFRLHADGSLYAEAQPWALDVSAPSGERQGSVSDEEVLRRRARHRLLQQRQQEPQRPKRQGDGGGFLKQQQQWDPDLDAGDGDQAEEQEAAGTVVNPQGGPAAARRRWRRGLLQKEDARYPVRDTGYWPNNAIVQMYFVTTGTTVGTSCSGTWVTGYDVLTATHCVYNWASNATYTSFVIRPAMSGQDWNGTYKAVFTTWYRSEWNRTNYLNEVNYYDIAMIRADANDAATTIPYPAYLGYKYDCSKSLYSASTCGYPNDRRVGDFASSASYTQMCCDFSFPGTYCQADFQPTQKGYFGSASSDQYFFFISNVTCVGTEASLSGCKQTSWGNLDSCSSLDVAGVVCDGATGSGSTQDSVNSNPYTNDACTDWATRVNNATTYANGTVVGRIEVCINATWGTGAEADLSSCSQRLPYGSTQCTHGMDAGIICSNTSLTPRYSDTAQCTTLGDIRLMPLDDGSAPVNGADASGRVEICYNRRWGTICADSYWSIEEAEVLCRHLGYSYYFINTTASTGSLPVWASYTQCTGNEDKFFKCQMWGLREVTDCTSGTRAVVACSNSPTIAAPPPPASPYACSTTGALRLAPNDTSTRTYMYNDTTAGAAGGRLEFCYNGMWGTLCAEYWSTPEARVACRQLGGGLEYGGVVANGTYGFAPSAQPVWLSIANCTGKETSFAECARYSNYNYTITNTTFYPGQLGIVSLESSLYSTKTVCQSHGADLSIWCSKTWISPPPPPSPPPPAPPPVGETCTAGDDGKLRLVTGNGTSYVYDSSSGQPQTGFLQVCYSGTWGRVCAARFGTPEAHVACRQLGFAGGAKMIYNGLVPLYVWGPAKLGPAWIDGLICSGTEALLTSCYFKGWGNLVDSCPPVQGVDAGADLVVQCLTSVNSPPPPSPPVPPVANYGCDTQGALRLVDSTGAVVDTSSATTVEGAVHVCLNSSWSYVCDYLFSSNFAATVVCKQLGFGGGTPYSWAQLAARGYTNSLVQPAGMPRGPSQLQVCYGDEPTLLDCEWTAGDTFNCPTFNSVAGVFCTRQAPPPSPPVPPQSPPPYWNQSSCTRNYDIRFQDGPNPSSGRVEVCFNGTWGPICASYWDDSLSNIICRQALGTSSAIGEAMIDWDGVAQAKSSAAPNGTFPRFLFMGTTYTYQLDGGFIKPFCTGSENKLSECVPVEAFGKAPGTCSRFSEVGINCWASASAKVSVPPTTAPYSCAGFTNGTVRLVNGNTPAMGRVEVSGAGVAIWGSKT</sequence>
<dbReference type="EMBL" id="JAEHOC010000002">
    <property type="protein sequence ID" value="KAG2444970.1"/>
    <property type="molecule type" value="Genomic_DNA"/>
</dbReference>
<evidence type="ECO:0000256" key="7">
    <source>
        <dbReference type="ARBA" id="ARBA00023157"/>
    </source>
</evidence>
<comment type="subcellular location">
    <subcellularLocation>
        <location evidence="1">Membrane</location>
        <topology evidence="1">Single-pass membrane protein</topology>
    </subcellularLocation>
</comment>
<evidence type="ECO:0000256" key="8">
    <source>
        <dbReference type="ARBA" id="ARBA00023180"/>
    </source>
</evidence>
<keyword evidence="4" id="KW-0677">Repeat</keyword>
<dbReference type="InterPro" id="IPR036772">
    <property type="entry name" value="SRCR-like_dom_sf"/>
</dbReference>
<dbReference type="InterPro" id="IPR009003">
    <property type="entry name" value="Peptidase_S1_PA"/>
</dbReference>
<feature type="domain" description="SRCR" evidence="10">
    <location>
        <begin position="1291"/>
        <end position="1318"/>
    </location>
</feature>
<dbReference type="InterPro" id="IPR001190">
    <property type="entry name" value="SRCR"/>
</dbReference>
<organism evidence="11 12">
    <name type="scientific">Chlamydomonas incerta</name>
    <dbReference type="NCBI Taxonomy" id="51695"/>
    <lineage>
        <taxon>Eukaryota</taxon>
        <taxon>Viridiplantae</taxon>
        <taxon>Chlorophyta</taxon>
        <taxon>core chlorophytes</taxon>
        <taxon>Chlorophyceae</taxon>
        <taxon>CS clade</taxon>
        <taxon>Chlamydomonadales</taxon>
        <taxon>Chlamydomonadaceae</taxon>
        <taxon>Chlamydomonas</taxon>
    </lineage>
</organism>
<protein>
    <recommendedName>
        <fullName evidence="10">SRCR domain-containing protein</fullName>
    </recommendedName>
</protein>
<dbReference type="GO" id="GO:0006508">
    <property type="term" value="P:proteolysis"/>
    <property type="evidence" value="ECO:0007669"/>
    <property type="project" value="InterPro"/>
</dbReference>
<dbReference type="Pfam" id="PF00530">
    <property type="entry name" value="SRCR"/>
    <property type="match status" value="5"/>
</dbReference>
<dbReference type="Proteomes" id="UP000650467">
    <property type="component" value="Unassembled WGS sequence"/>
</dbReference>
<keyword evidence="2" id="KW-0812">Transmembrane</keyword>
<evidence type="ECO:0000259" key="10">
    <source>
        <dbReference type="PROSITE" id="PS50287"/>
    </source>
</evidence>
<keyword evidence="7" id="KW-1015">Disulfide bond</keyword>
<evidence type="ECO:0000313" key="12">
    <source>
        <dbReference type="Proteomes" id="UP000650467"/>
    </source>
</evidence>
<dbReference type="PROSITE" id="PS50287">
    <property type="entry name" value="SRCR_2"/>
    <property type="match status" value="8"/>
</dbReference>
<evidence type="ECO:0000256" key="1">
    <source>
        <dbReference type="ARBA" id="ARBA00004167"/>
    </source>
</evidence>
<evidence type="ECO:0000256" key="6">
    <source>
        <dbReference type="ARBA" id="ARBA00023136"/>
    </source>
</evidence>
<dbReference type="SUPFAM" id="SSF50494">
    <property type="entry name" value="Trypsin-like serine proteases"/>
    <property type="match status" value="1"/>
</dbReference>
<accession>A0A835WCN0</accession>
<dbReference type="SUPFAM" id="SSF56487">
    <property type="entry name" value="SRCR-like"/>
    <property type="match status" value="7"/>
</dbReference>
<feature type="domain" description="SRCR" evidence="10">
    <location>
        <begin position="478"/>
        <end position="509"/>
    </location>
</feature>
<feature type="domain" description="SRCR" evidence="10">
    <location>
        <begin position="1137"/>
        <end position="1265"/>
    </location>
</feature>
<dbReference type="OrthoDB" id="6128208at2759"/>
<keyword evidence="5" id="KW-1133">Transmembrane helix</keyword>
<dbReference type="Gene3D" id="3.10.250.10">
    <property type="entry name" value="SRCR-like domain"/>
    <property type="match status" value="6"/>
</dbReference>
<evidence type="ECO:0000256" key="4">
    <source>
        <dbReference type="ARBA" id="ARBA00022737"/>
    </source>
</evidence>
<feature type="region of interest" description="Disordered" evidence="9">
    <location>
        <begin position="123"/>
        <end position="184"/>
    </location>
</feature>
<name>A0A835WCN0_CHLIN</name>
<evidence type="ECO:0000256" key="5">
    <source>
        <dbReference type="ARBA" id="ARBA00022989"/>
    </source>
</evidence>
<gene>
    <name evidence="11" type="ORF">HXX76_001705</name>
</gene>
<keyword evidence="8" id="KW-0325">Glycoprotein</keyword>
<dbReference type="PANTHER" id="PTHR19331:SF465">
    <property type="entry name" value="EGG PEPTIDE SPERACT RECEPTOR"/>
    <property type="match status" value="1"/>
</dbReference>
<keyword evidence="12" id="KW-1185">Reference proteome</keyword>
<dbReference type="GO" id="GO:0004252">
    <property type="term" value="F:serine-type endopeptidase activity"/>
    <property type="evidence" value="ECO:0007669"/>
    <property type="project" value="InterPro"/>
</dbReference>
<dbReference type="InterPro" id="IPR018114">
    <property type="entry name" value="TRYPSIN_HIS"/>
</dbReference>
<dbReference type="InterPro" id="IPR043504">
    <property type="entry name" value="Peptidase_S1_PA_chymotrypsin"/>
</dbReference>
<dbReference type="Gene3D" id="2.40.10.10">
    <property type="entry name" value="Trypsin-like serine proteases"/>
    <property type="match status" value="1"/>
</dbReference>
<feature type="domain" description="SRCR" evidence="10">
    <location>
        <begin position="385"/>
        <end position="424"/>
    </location>
</feature>
<dbReference type="InterPro" id="IPR001254">
    <property type="entry name" value="Trypsin_dom"/>
</dbReference>
<feature type="domain" description="SRCR" evidence="10">
    <location>
        <begin position="986"/>
        <end position="1107"/>
    </location>
</feature>
<keyword evidence="3" id="KW-0732">Signal</keyword>